<feature type="compositionally biased region" description="Polar residues" evidence="1">
    <location>
        <begin position="35"/>
        <end position="44"/>
    </location>
</feature>
<feature type="compositionally biased region" description="Basic and acidic residues" evidence="1">
    <location>
        <begin position="158"/>
        <end position="168"/>
    </location>
</feature>
<dbReference type="EMBL" id="JAPDRK010000008">
    <property type="protein sequence ID" value="KAJ9609970.1"/>
    <property type="molecule type" value="Genomic_DNA"/>
</dbReference>
<dbReference type="AlphaFoldDB" id="A0AA38XBA5"/>
<evidence type="ECO:0000313" key="3">
    <source>
        <dbReference type="Proteomes" id="UP001172673"/>
    </source>
</evidence>
<comment type="caution">
    <text evidence="2">The sequence shown here is derived from an EMBL/GenBank/DDBJ whole genome shotgun (WGS) entry which is preliminary data.</text>
</comment>
<feature type="compositionally biased region" description="Polar residues" evidence="1">
    <location>
        <begin position="12"/>
        <end position="22"/>
    </location>
</feature>
<gene>
    <name evidence="2" type="ORF">H2200_006300</name>
</gene>
<evidence type="ECO:0000313" key="2">
    <source>
        <dbReference type="EMBL" id="KAJ9609970.1"/>
    </source>
</evidence>
<keyword evidence="3" id="KW-1185">Reference proteome</keyword>
<organism evidence="2 3">
    <name type="scientific">Cladophialophora chaetospira</name>
    <dbReference type="NCBI Taxonomy" id="386627"/>
    <lineage>
        <taxon>Eukaryota</taxon>
        <taxon>Fungi</taxon>
        <taxon>Dikarya</taxon>
        <taxon>Ascomycota</taxon>
        <taxon>Pezizomycotina</taxon>
        <taxon>Eurotiomycetes</taxon>
        <taxon>Chaetothyriomycetidae</taxon>
        <taxon>Chaetothyriales</taxon>
        <taxon>Herpotrichiellaceae</taxon>
        <taxon>Cladophialophora</taxon>
    </lineage>
</organism>
<feature type="compositionally biased region" description="Low complexity" evidence="1">
    <location>
        <begin position="137"/>
        <end position="150"/>
    </location>
</feature>
<protein>
    <submittedName>
        <fullName evidence="2">Uncharacterized protein</fullName>
    </submittedName>
</protein>
<sequence length="201" mass="21008">HFFECDMDKSPSRSSVPSQQASGEEHVYGFEAETSVAQQASSNAGKEPPSQENIAVPEVVSNPSESEGEEKSGSTPPAEQAETLAPDTDEQVEDKGKERETQMSYPGDYYHYSRMASGQSEREKTSSSTANRRPDTSRSSSSSGSNSSASTPRQGSEAARDNKKDDKSGSGGGSGGASTSGGGSASGSSRSRLVAGVFVRY</sequence>
<evidence type="ECO:0000256" key="1">
    <source>
        <dbReference type="SAM" id="MobiDB-lite"/>
    </source>
</evidence>
<dbReference type="Proteomes" id="UP001172673">
    <property type="component" value="Unassembled WGS sequence"/>
</dbReference>
<feature type="non-terminal residue" evidence="2">
    <location>
        <position position="1"/>
    </location>
</feature>
<feature type="compositionally biased region" description="Gly residues" evidence="1">
    <location>
        <begin position="169"/>
        <end position="185"/>
    </location>
</feature>
<feature type="region of interest" description="Disordered" evidence="1">
    <location>
        <begin position="1"/>
        <end position="201"/>
    </location>
</feature>
<feature type="compositionally biased region" description="Basic and acidic residues" evidence="1">
    <location>
        <begin position="1"/>
        <end position="11"/>
    </location>
</feature>
<name>A0AA38XBA5_9EURO</name>
<accession>A0AA38XBA5</accession>
<proteinExistence type="predicted"/>
<reference evidence="2" key="1">
    <citation type="submission" date="2022-10" db="EMBL/GenBank/DDBJ databases">
        <title>Culturing micro-colonial fungi from biological soil crusts in the Mojave desert and describing Neophaeococcomyces mojavensis, and introducing the new genera and species Taxawa tesnikishii.</title>
        <authorList>
            <person name="Kurbessoian T."/>
            <person name="Stajich J.E."/>
        </authorList>
    </citation>
    <scope>NUCLEOTIDE SEQUENCE</scope>
    <source>
        <strain evidence="2">TK_41</strain>
    </source>
</reference>